<reference evidence="2 3" key="1">
    <citation type="submission" date="2020-08" db="EMBL/GenBank/DDBJ databases">
        <title>Genomic Encyclopedia of Type Strains, Phase IV (KMG-IV): sequencing the most valuable type-strain genomes for metagenomic binning, comparative biology and taxonomic classification.</title>
        <authorList>
            <person name="Goeker M."/>
        </authorList>
    </citation>
    <scope>NUCLEOTIDE SEQUENCE [LARGE SCALE GENOMIC DNA]</scope>
    <source>
        <strain evidence="2 3">YIM 65646</strain>
    </source>
</reference>
<gene>
    <name evidence="2" type="ORF">HNR73_005597</name>
</gene>
<dbReference type="InterPro" id="IPR053141">
    <property type="entry name" value="Mycobact_SerProt_Inhib_Rv3364c"/>
</dbReference>
<sequence>MTTPMALDTELTRQLDRITREKGCRHALLFTIDGLVKACSTGLERDVADPVAAGLSGMHALSRTLDGFCDASELVWTGSIVQFVGYTILLVTAGEKTCLGVSVAADLRSDETMVIAATAVKVVRAMEPHLAVTERGT</sequence>
<dbReference type="SUPFAM" id="SSF103196">
    <property type="entry name" value="Roadblock/LC7 domain"/>
    <property type="match status" value="1"/>
</dbReference>
<organism evidence="2 3">
    <name type="scientific">Phytomonospora endophytica</name>
    <dbReference type="NCBI Taxonomy" id="714109"/>
    <lineage>
        <taxon>Bacteria</taxon>
        <taxon>Bacillati</taxon>
        <taxon>Actinomycetota</taxon>
        <taxon>Actinomycetes</taxon>
        <taxon>Micromonosporales</taxon>
        <taxon>Micromonosporaceae</taxon>
        <taxon>Phytomonospora</taxon>
    </lineage>
</organism>
<evidence type="ECO:0000259" key="1">
    <source>
        <dbReference type="SMART" id="SM00960"/>
    </source>
</evidence>
<comment type="caution">
    <text evidence="2">The sequence shown here is derived from an EMBL/GenBank/DDBJ whole genome shotgun (WGS) entry which is preliminary data.</text>
</comment>
<dbReference type="InterPro" id="IPR004942">
    <property type="entry name" value="Roadblock/LAMTOR2_dom"/>
</dbReference>
<keyword evidence="3" id="KW-1185">Reference proteome</keyword>
<dbReference type="AlphaFoldDB" id="A0A841FZ49"/>
<dbReference type="PANTHER" id="PTHR36222:SF1">
    <property type="entry name" value="SERINE PROTEASE INHIBITOR RV3364C"/>
    <property type="match status" value="1"/>
</dbReference>
<dbReference type="RefSeq" id="WP_184790530.1">
    <property type="nucleotide sequence ID" value="NZ_BONT01000054.1"/>
</dbReference>
<proteinExistence type="predicted"/>
<dbReference type="EMBL" id="JACHGT010000013">
    <property type="protein sequence ID" value="MBB6037719.1"/>
    <property type="molecule type" value="Genomic_DNA"/>
</dbReference>
<protein>
    <submittedName>
        <fullName evidence="2">Putative regulator of Ras-like GTPase activity (Roadblock/LC7/MglB family)</fullName>
    </submittedName>
</protein>
<evidence type="ECO:0000313" key="2">
    <source>
        <dbReference type="EMBL" id="MBB6037719.1"/>
    </source>
</evidence>
<evidence type="ECO:0000313" key="3">
    <source>
        <dbReference type="Proteomes" id="UP000548476"/>
    </source>
</evidence>
<accession>A0A841FZ49</accession>
<dbReference type="Proteomes" id="UP000548476">
    <property type="component" value="Unassembled WGS sequence"/>
</dbReference>
<dbReference type="Gene3D" id="3.30.450.30">
    <property type="entry name" value="Dynein light chain 2a, cytoplasmic"/>
    <property type="match status" value="1"/>
</dbReference>
<name>A0A841FZ49_9ACTN</name>
<feature type="domain" description="Roadblock/LAMTOR2" evidence="1">
    <location>
        <begin position="11"/>
        <end position="103"/>
    </location>
</feature>
<dbReference type="SMART" id="SM00960">
    <property type="entry name" value="Robl_LC7"/>
    <property type="match status" value="1"/>
</dbReference>
<dbReference type="PANTHER" id="PTHR36222">
    <property type="entry name" value="SERINE PROTEASE INHIBITOR RV3364C"/>
    <property type="match status" value="1"/>
</dbReference>
<dbReference type="Pfam" id="PF03259">
    <property type="entry name" value="Robl_LC7"/>
    <property type="match status" value="1"/>
</dbReference>